<evidence type="ECO:0000313" key="3">
    <source>
        <dbReference type="Proteomes" id="UP001058974"/>
    </source>
</evidence>
<feature type="domain" description="DUF7745" evidence="1">
    <location>
        <begin position="3"/>
        <end position="204"/>
    </location>
</feature>
<dbReference type="PANTHER" id="PTHR48154:SF1">
    <property type="entry name" value="PROTEIN, PUTATIVE-RELATED"/>
    <property type="match status" value="1"/>
</dbReference>
<dbReference type="Gramene" id="Psat02G0249600-T1">
    <property type="protein sequence ID" value="KAI5436072.1"/>
    <property type="gene ID" value="KIW84_022496"/>
</dbReference>
<comment type="caution">
    <text evidence="2">The sequence shown here is derived from an EMBL/GenBank/DDBJ whole genome shotgun (WGS) entry which is preliminary data.</text>
</comment>
<evidence type="ECO:0000313" key="2">
    <source>
        <dbReference type="EMBL" id="KAI5436072.1"/>
    </source>
</evidence>
<protein>
    <recommendedName>
        <fullName evidence="1">DUF7745 domain-containing protein</fullName>
    </recommendedName>
</protein>
<reference evidence="2 3" key="1">
    <citation type="journal article" date="2022" name="Nat. Genet.">
        <title>Improved pea reference genome and pan-genome highlight genomic features and evolutionary characteristics.</title>
        <authorList>
            <person name="Yang T."/>
            <person name="Liu R."/>
            <person name="Luo Y."/>
            <person name="Hu S."/>
            <person name="Wang D."/>
            <person name="Wang C."/>
            <person name="Pandey M.K."/>
            <person name="Ge S."/>
            <person name="Xu Q."/>
            <person name="Li N."/>
            <person name="Li G."/>
            <person name="Huang Y."/>
            <person name="Saxena R.K."/>
            <person name="Ji Y."/>
            <person name="Li M."/>
            <person name="Yan X."/>
            <person name="He Y."/>
            <person name="Liu Y."/>
            <person name="Wang X."/>
            <person name="Xiang C."/>
            <person name="Varshney R.K."/>
            <person name="Ding H."/>
            <person name="Gao S."/>
            <person name="Zong X."/>
        </authorList>
    </citation>
    <scope>NUCLEOTIDE SEQUENCE [LARGE SCALE GENOMIC DNA]</scope>
    <source>
        <strain evidence="2 3">cv. Zhongwan 6</strain>
    </source>
</reference>
<dbReference type="Pfam" id="PF24924">
    <property type="entry name" value="DUF7745"/>
    <property type="match status" value="1"/>
</dbReference>
<dbReference type="PANTHER" id="PTHR48154">
    <property type="entry name" value="PROTEIN, PUTATIVE-RELATED"/>
    <property type="match status" value="1"/>
</dbReference>
<name>A0A9D5B5D4_PEA</name>
<dbReference type="InterPro" id="IPR056647">
    <property type="entry name" value="DUF7745"/>
</dbReference>
<dbReference type="Proteomes" id="UP001058974">
    <property type="component" value="Chromosome 2"/>
</dbReference>
<accession>A0A9D5B5D4</accession>
<keyword evidence="3" id="KW-1185">Reference proteome</keyword>
<organism evidence="2 3">
    <name type="scientific">Pisum sativum</name>
    <name type="common">Garden pea</name>
    <name type="synonym">Lathyrus oleraceus</name>
    <dbReference type="NCBI Taxonomy" id="3888"/>
    <lineage>
        <taxon>Eukaryota</taxon>
        <taxon>Viridiplantae</taxon>
        <taxon>Streptophyta</taxon>
        <taxon>Embryophyta</taxon>
        <taxon>Tracheophyta</taxon>
        <taxon>Spermatophyta</taxon>
        <taxon>Magnoliopsida</taxon>
        <taxon>eudicotyledons</taxon>
        <taxon>Gunneridae</taxon>
        <taxon>Pentapetalae</taxon>
        <taxon>rosids</taxon>
        <taxon>fabids</taxon>
        <taxon>Fabales</taxon>
        <taxon>Fabaceae</taxon>
        <taxon>Papilionoideae</taxon>
        <taxon>50 kb inversion clade</taxon>
        <taxon>NPAAA clade</taxon>
        <taxon>Hologalegina</taxon>
        <taxon>IRL clade</taxon>
        <taxon>Fabeae</taxon>
        <taxon>Lathyrus</taxon>
    </lineage>
</organism>
<proteinExistence type="predicted"/>
<sequence>MSEDAFEAIFVLLIYGLVLFPNIDKFVDVNAIRIFSTLNPVLTLLGDTYFSLHMRNAKVGGAIVCCLPLLYKWFISHLPQTVAFKENKECLRWSTRLMSLTNDDISWYNHVYDGVQIIDSCGEFSNVPLLGTCGGINYNPVLARRQLGFPLKDKPNNILLEGVFFQDGKDPQGLKARMVRAWRKFHRKGRKELGPKNCIALEPYIVRKRASEYLMPYGYPRPTPMIMAGPSTLPNQGVEELRDEDRSGAWIREREELLQQIKKKDALIEFLEHQVIDDPDDVLTSLLPQSSKFWKRRYDQLAKEKADREASYEREVKRLRASYLPSQSPPTPSTPPQRTVISDIVASTVPAASAHSVPTTMPTGFPWGMPPNFMPEGPVPTFASLPTSSPVLAVSPPVVHTLPRVDDTIYHSEPSEGPDVYEKMDAMNDQFLELCKELKTLRGKDLFGKSAAELCLVPNVKIPVKFKVPDFEKYKGNTCPLSQLLIHYFQDSLSGAALRWYMGLDSANI</sequence>
<dbReference type="EMBL" id="JAMSHJ010000002">
    <property type="protein sequence ID" value="KAI5436072.1"/>
    <property type="molecule type" value="Genomic_DNA"/>
</dbReference>
<evidence type="ECO:0000259" key="1">
    <source>
        <dbReference type="Pfam" id="PF24924"/>
    </source>
</evidence>
<gene>
    <name evidence="2" type="ORF">KIW84_022496</name>
</gene>
<dbReference type="AlphaFoldDB" id="A0A9D5B5D4"/>